<proteinExistence type="predicted"/>
<dbReference type="InterPro" id="IPR008523">
    <property type="entry name" value="DUF805"/>
</dbReference>
<sequence length="209" mass="22957">MKGKVLDFSIQKGGGLILGDDGQRYLLVTSEWQEQSFPLRDVVVDFEAAGQYAKGVYLLAQTVPQIQAATPTIKAKPFKAIVNKEPSLLDLAISAVKHKYLLFNGRASRKEFWAVMLFSVLISFALQLLYTLGFAISDNLGLLLALPFVIFALGMVIPQLAVSARRLHDTDKSGWWLLLGLIPIFGTIALIVLFSLTSSEGENRFGEPA</sequence>
<protein>
    <submittedName>
        <fullName evidence="2">DUF805 domain-containing protein</fullName>
    </submittedName>
</protein>
<accession>A0ABY4DZ83</accession>
<keyword evidence="1" id="KW-0812">Transmembrane</keyword>
<feature type="transmembrane region" description="Helical" evidence="1">
    <location>
        <begin position="174"/>
        <end position="196"/>
    </location>
</feature>
<keyword evidence="3" id="KW-1185">Reference proteome</keyword>
<dbReference type="Proteomes" id="UP000832011">
    <property type="component" value="Chromosome"/>
</dbReference>
<dbReference type="EMBL" id="CP091511">
    <property type="protein sequence ID" value="UOO88309.1"/>
    <property type="molecule type" value="Genomic_DNA"/>
</dbReference>
<name>A0ABY4DZ83_9NEIS</name>
<dbReference type="PANTHER" id="PTHR34980">
    <property type="entry name" value="INNER MEMBRANE PROTEIN-RELATED-RELATED"/>
    <property type="match status" value="1"/>
</dbReference>
<dbReference type="RefSeq" id="WP_058358006.1">
    <property type="nucleotide sequence ID" value="NZ_CABKVG010000010.1"/>
</dbReference>
<reference evidence="2 3" key="1">
    <citation type="journal article" date="2022" name="Res Sq">
        <title>Evolution of multicellular longitudinally dividing oral cavity symbionts (Neisseriaceae).</title>
        <authorList>
            <person name="Nyongesa S."/>
            <person name="Weber P."/>
            <person name="Bernet E."/>
            <person name="Pullido F."/>
            <person name="Nieckarz M."/>
            <person name="Delaby M."/>
            <person name="Nieves C."/>
            <person name="Viehboeck T."/>
            <person name="Krause N."/>
            <person name="Rivera-Millot A."/>
            <person name="Nakamura A."/>
            <person name="Vischer N."/>
            <person name="VanNieuwenhze M."/>
            <person name="Brun Y."/>
            <person name="Cava F."/>
            <person name="Bulgheresi S."/>
            <person name="Veyrier F."/>
        </authorList>
    </citation>
    <scope>NUCLEOTIDE SEQUENCE [LARGE SCALE GENOMIC DNA]</scope>
    <source>
        <strain evidence="2 3">SN4</strain>
    </source>
</reference>
<organism evidence="2 3">
    <name type="scientific">Vitreoscilla massiliensis</name>
    <dbReference type="NCBI Taxonomy" id="1689272"/>
    <lineage>
        <taxon>Bacteria</taxon>
        <taxon>Pseudomonadati</taxon>
        <taxon>Pseudomonadota</taxon>
        <taxon>Betaproteobacteria</taxon>
        <taxon>Neisseriales</taxon>
        <taxon>Neisseriaceae</taxon>
        <taxon>Vitreoscilla</taxon>
    </lineage>
</organism>
<feature type="transmembrane region" description="Helical" evidence="1">
    <location>
        <begin position="112"/>
        <end position="136"/>
    </location>
</feature>
<feature type="transmembrane region" description="Helical" evidence="1">
    <location>
        <begin position="142"/>
        <end position="162"/>
    </location>
</feature>
<dbReference type="PANTHER" id="PTHR34980:SF2">
    <property type="entry name" value="INNER MEMBRANE PROTEIN YHAH-RELATED"/>
    <property type="match status" value="1"/>
</dbReference>
<dbReference type="Pfam" id="PF05656">
    <property type="entry name" value="DUF805"/>
    <property type="match status" value="1"/>
</dbReference>
<gene>
    <name evidence="2" type="ORF">LVJ82_12595</name>
</gene>
<evidence type="ECO:0000313" key="2">
    <source>
        <dbReference type="EMBL" id="UOO88309.1"/>
    </source>
</evidence>
<keyword evidence="1" id="KW-0472">Membrane</keyword>
<keyword evidence="1" id="KW-1133">Transmembrane helix</keyword>
<evidence type="ECO:0000313" key="3">
    <source>
        <dbReference type="Proteomes" id="UP000832011"/>
    </source>
</evidence>
<evidence type="ECO:0000256" key="1">
    <source>
        <dbReference type="SAM" id="Phobius"/>
    </source>
</evidence>